<keyword evidence="4 9" id="KW-0479">Metal-binding</keyword>
<protein>
    <recommendedName>
        <fullName evidence="13">Cytochrome P450</fullName>
    </recommendedName>
</protein>
<organism evidence="11 12">
    <name type="scientific">Quercus rubra</name>
    <name type="common">Northern red oak</name>
    <name type="synonym">Quercus borealis</name>
    <dbReference type="NCBI Taxonomy" id="3512"/>
    <lineage>
        <taxon>Eukaryota</taxon>
        <taxon>Viridiplantae</taxon>
        <taxon>Streptophyta</taxon>
        <taxon>Embryophyta</taxon>
        <taxon>Tracheophyta</taxon>
        <taxon>Spermatophyta</taxon>
        <taxon>Magnoliopsida</taxon>
        <taxon>eudicotyledons</taxon>
        <taxon>Gunneridae</taxon>
        <taxon>Pentapetalae</taxon>
        <taxon>rosids</taxon>
        <taxon>fabids</taxon>
        <taxon>Fagales</taxon>
        <taxon>Fagaceae</taxon>
        <taxon>Quercus</taxon>
    </lineage>
</organism>
<dbReference type="Proteomes" id="UP001324115">
    <property type="component" value="Unassembled WGS sequence"/>
</dbReference>
<comment type="subcellular location">
    <subcellularLocation>
        <location evidence="1">Membrane</location>
    </subcellularLocation>
</comment>
<evidence type="ECO:0000256" key="8">
    <source>
        <dbReference type="ARBA" id="ARBA00023136"/>
    </source>
</evidence>
<dbReference type="EMBL" id="JAXUIC010000007">
    <property type="protein sequence ID" value="KAK4580574.1"/>
    <property type="molecule type" value="Genomic_DNA"/>
</dbReference>
<dbReference type="GO" id="GO:0020037">
    <property type="term" value="F:heme binding"/>
    <property type="evidence" value="ECO:0007669"/>
    <property type="project" value="InterPro"/>
</dbReference>
<dbReference type="Pfam" id="PF00067">
    <property type="entry name" value="p450"/>
    <property type="match status" value="1"/>
</dbReference>
<gene>
    <name evidence="11" type="ORF">RGQ29_024280</name>
</gene>
<dbReference type="GO" id="GO:0016705">
    <property type="term" value="F:oxidoreductase activity, acting on paired donors, with incorporation or reduction of molecular oxygen"/>
    <property type="evidence" value="ECO:0007669"/>
    <property type="project" value="InterPro"/>
</dbReference>
<evidence type="ECO:0000313" key="11">
    <source>
        <dbReference type="EMBL" id="KAK4580574.1"/>
    </source>
</evidence>
<dbReference type="PANTHER" id="PTHR47947">
    <property type="entry name" value="CYTOCHROME P450 82C3-RELATED"/>
    <property type="match status" value="1"/>
</dbReference>
<evidence type="ECO:0000313" key="12">
    <source>
        <dbReference type="Proteomes" id="UP001324115"/>
    </source>
</evidence>
<dbReference type="InterPro" id="IPR017972">
    <property type="entry name" value="Cyt_P450_CS"/>
</dbReference>
<dbReference type="GO" id="GO:0016020">
    <property type="term" value="C:membrane"/>
    <property type="evidence" value="ECO:0007669"/>
    <property type="project" value="UniProtKB-SubCell"/>
</dbReference>
<dbReference type="FunFam" id="1.10.630.10:FF:000023">
    <property type="entry name" value="Cytochrome P450 family protein"/>
    <property type="match status" value="1"/>
</dbReference>
<dbReference type="PRINTS" id="PR00463">
    <property type="entry name" value="EP450I"/>
</dbReference>
<comment type="caution">
    <text evidence="11">The sequence shown here is derived from an EMBL/GenBank/DDBJ whole genome shotgun (WGS) entry which is preliminary data.</text>
</comment>
<keyword evidence="12" id="KW-1185">Reference proteome</keyword>
<evidence type="ECO:0000256" key="6">
    <source>
        <dbReference type="ARBA" id="ARBA00023004"/>
    </source>
</evidence>
<keyword evidence="7 10" id="KW-0503">Monooxygenase</keyword>
<keyword evidence="5 10" id="KW-0560">Oxidoreductase</keyword>
<dbReference type="SUPFAM" id="SSF48264">
    <property type="entry name" value="Cytochrome P450"/>
    <property type="match status" value="1"/>
</dbReference>
<keyword evidence="3 9" id="KW-0349">Heme</keyword>
<evidence type="ECO:0000256" key="2">
    <source>
        <dbReference type="ARBA" id="ARBA00010617"/>
    </source>
</evidence>
<dbReference type="GO" id="GO:0004497">
    <property type="term" value="F:monooxygenase activity"/>
    <property type="evidence" value="ECO:0007669"/>
    <property type="project" value="UniProtKB-KW"/>
</dbReference>
<dbReference type="InterPro" id="IPR001128">
    <property type="entry name" value="Cyt_P450"/>
</dbReference>
<reference evidence="11 12" key="1">
    <citation type="journal article" date="2023" name="G3 (Bethesda)">
        <title>A haplotype-resolved chromosome-scale genome for Quercus rubra L. provides insights into the genetics of adaptive traits for red oak species.</title>
        <authorList>
            <person name="Kapoor B."/>
            <person name="Jenkins J."/>
            <person name="Schmutz J."/>
            <person name="Zhebentyayeva T."/>
            <person name="Kuelheim C."/>
            <person name="Coggeshall M."/>
            <person name="Heim C."/>
            <person name="Lasky J.R."/>
            <person name="Leites L."/>
            <person name="Islam-Faridi N."/>
            <person name="Romero-Severson J."/>
            <person name="DeLeo V.L."/>
            <person name="Lucas S.M."/>
            <person name="Lazic D."/>
            <person name="Gailing O."/>
            <person name="Carlson J."/>
            <person name="Staton M."/>
        </authorList>
    </citation>
    <scope>NUCLEOTIDE SEQUENCE [LARGE SCALE GENOMIC DNA]</scope>
    <source>
        <strain evidence="11">Pseudo-F2</strain>
    </source>
</reference>
<dbReference type="PROSITE" id="PS00086">
    <property type="entry name" value="CYTOCHROME_P450"/>
    <property type="match status" value="1"/>
</dbReference>
<keyword evidence="6 9" id="KW-0408">Iron</keyword>
<evidence type="ECO:0008006" key="13">
    <source>
        <dbReference type="Google" id="ProtNLM"/>
    </source>
</evidence>
<feature type="binding site" description="axial binding residue" evidence="9">
    <location>
        <position position="438"/>
    </location>
    <ligand>
        <name>heme</name>
        <dbReference type="ChEBI" id="CHEBI:30413"/>
    </ligand>
    <ligandPart>
        <name>Fe</name>
        <dbReference type="ChEBI" id="CHEBI:18248"/>
    </ligandPart>
</feature>
<comment type="similarity">
    <text evidence="2 10">Belongs to the cytochrome P450 family.</text>
</comment>
<dbReference type="InterPro" id="IPR036396">
    <property type="entry name" value="Cyt_P450_sf"/>
</dbReference>
<dbReference type="InterPro" id="IPR002401">
    <property type="entry name" value="Cyt_P450_E_grp-I"/>
</dbReference>
<evidence type="ECO:0000256" key="9">
    <source>
        <dbReference type="PIRSR" id="PIRSR602401-1"/>
    </source>
</evidence>
<evidence type="ECO:0000256" key="3">
    <source>
        <dbReference type="ARBA" id="ARBA00022617"/>
    </source>
</evidence>
<dbReference type="GO" id="GO:0005506">
    <property type="term" value="F:iron ion binding"/>
    <property type="evidence" value="ECO:0007669"/>
    <property type="project" value="InterPro"/>
</dbReference>
<evidence type="ECO:0000256" key="7">
    <source>
        <dbReference type="ARBA" id="ARBA00023033"/>
    </source>
</evidence>
<dbReference type="AlphaFoldDB" id="A0AAN7EVR8"/>
<dbReference type="InterPro" id="IPR050651">
    <property type="entry name" value="Plant_Cytochrome_P450_Monoox"/>
</dbReference>
<evidence type="ECO:0000256" key="5">
    <source>
        <dbReference type="ARBA" id="ARBA00023002"/>
    </source>
</evidence>
<accession>A0AAN7EVR8</accession>
<dbReference type="CDD" id="cd20653">
    <property type="entry name" value="CYP81"/>
    <property type="match status" value="1"/>
</dbReference>
<evidence type="ECO:0000256" key="10">
    <source>
        <dbReference type="RuleBase" id="RU000461"/>
    </source>
</evidence>
<dbReference type="Gene3D" id="1.10.630.10">
    <property type="entry name" value="Cytochrome P450"/>
    <property type="match status" value="1"/>
</dbReference>
<sequence length="506" mass="57425">MVAILLFFSLTLLIFLVAIKLIVKTRTTRPKHLPPSPPSLPIIGHLHIIKKPLHRTFHALSQKYGQIFSLKFGSQLVVIVSSPSAVEECFTKNDIVLADRPPLLLGKHIAYNNTTLSQSSYGDHWRNLRRISTLEIFSSNRLNKFLGIRRDEMKHLLRNLSRNSCHGFAKVELQSMLSEMTFNTIMRMVAGKRYYRYGEDVKDEEEARQFRRILKESTRLGGASNPTEFVPILRWMDYGGLEKKLKSLSKTMDEILQALVDEQRRKEEEGNTMIDHLLSLQKSQPDYYTDQLIKGLILVLLLAGTDTSAVTLEWAMTNLLNHPNIMKKARDEIDSQIGEEKLIEESDVSKLPYLQCIISETLRLYPATPLLVPHMSSADCTIEGYDVPSGTMLLVNAWAIHRDPKVWDDATSFKPERFENCEVNGHKLMPFGIGRKACPGAGLAQRTVSLTLGSLIQSFEWERVTTKEVDINESSGITMPKAMPLEAMCKARPIMHKFLSKSTDDV</sequence>
<keyword evidence="8" id="KW-0472">Membrane</keyword>
<evidence type="ECO:0000256" key="1">
    <source>
        <dbReference type="ARBA" id="ARBA00004370"/>
    </source>
</evidence>
<name>A0AAN7EVR8_QUERU</name>
<dbReference type="PRINTS" id="PR00385">
    <property type="entry name" value="P450"/>
</dbReference>
<evidence type="ECO:0000256" key="4">
    <source>
        <dbReference type="ARBA" id="ARBA00022723"/>
    </source>
</evidence>
<comment type="cofactor">
    <cofactor evidence="9">
        <name>heme</name>
        <dbReference type="ChEBI" id="CHEBI:30413"/>
    </cofactor>
</comment>
<dbReference type="PANTHER" id="PTHR47947:SF24">
    <property type="entry name" value="ISOFLAVONE 2'-HYDROXYLASE-LIKE"/>
    <property type="match status" value="1"/>
</dbReference>
<proteinExistence type="inferred from homology"/>